<keyword evidence="1" id="KW-0812">Transmembrane</keyword>
<sequence length="54" mass="6530">MFLISQTLVKFNYKKHSSRDINTFNFQDITHFALNIKFNIKIIFGLILFLFLQF</sequence>
<keyword evidence="1" id="KW-1133">Transmembrane helix</keyword>
<dbReference type="Proteomes" id="UP000006051">
    <property type="component" value="Chromosome"/>
</dbReference>
<proteinExistence type="predicted"/>
<gene>
    <name evidence="2" type="ordered locus">Ornrh_1432</name>
</gene>
<dbReference type="AlphaFoldDB" id="I4A0X1"/>
<keyword evidence="1" id="KW-0472">Membrane</keyword>
<dbReference type="KEGG" id="orh:Ornrh_1432"/>
<name>I4A0X1_ORNRL</name>
<evidence type="ECO:0000256" key="1">
    <source>
        <dbReference type="SAM" id="Phobius"/>
    </source>
</evidence>
<evidence type="ECO:0000313" key="2">
    <source>
        <dbReference type="EMBL" id="AFL97605.1"/>
    </source>
</evidence>
<evidence type="ECO:0000313" key="3">
    <source>
        <dbReference type="Proteomes" id="UP000006051"/>
    </source>
</evidence>
<dbReference type="STRING" id="867902.Ornrh_1432"/>
<accession>I4A0X1</accession>
<keyword evidence="3" id="KW-1185">Reference proteome</keyword>
<dbReference type="HOGENOM" id="CLU_3046010_0_0_10"/>
<feature type="transmembrane region" description="Helical" evidence="1">
    <location>
        <begin position="32"/>
        <end position="52"/>
    </location>
</feature>
<dbReference type="EMBL" id="CP003283">
    <property type="protein sequence ID" value="AFL97605.1"/>
    <property type="molecule type" value="Genomic_DNA"/>
</dbReference>
<protein>
    <submittedName>
        <fullName evidence="2">Uncharacterized protein</fullName>
    </submittedName>
</protein>
<reference evidence="2 3" key="1">
    <citation type="submission" date="2012-06" db="EMBL/GenBank/DDBJ databases">
        <title>The complete genome of Ornithobacterium rhinotracheale DSM 15997.</title>
        <authorList>
            <consortium name="US DOE Joint Genome Institute (JGI-PGF)"/>
            <person name="Lucas S."/>
            <person name="Copeland A."/>
            <person name="Lapidus A."/>
            <person name="Goodwin L."/>
            <person name="Pitluck S."/>
            <person name="Peters L."/>
            <person name="Mikhailova N."/>
            <person name="Teshima H."/>
            <person name="Kyrpides N."/>
            <person name="Mavromatis K."/>
            <person name="Pagani I."/>
            <person name="Ivanova N."/>
            <person name="Ovchinnikova G."/>
            <person name="Zeytun A."/>
            <person name="Detter J.C."/>
            <person name="Han C."/>
            <person name="Land M."/>
            <person name="Hauser L."/>
            <person name="Markowitz V."/>
            <person name="Cheng J.-F."/>
            <person name="Hugenholtz P."/>
            <person name="Woyke T."/>
            <person name="Wu D."/>
            <person name="Lang E."/>
            <person name="Kopitz M."/>
            <person name="Brambilla E."/>
            <person name="Klenk H.-P."/>
            <person name="Eisen J.A."/>
        </authorList>
    </citation>
    <scope>NUCLEOTIDE SEQUENCE [LARGE SCALE GENOMIC DNA]</scope>
    <source>
        <strain evidence="3">ATCC 51463 / DSM 15997 / CCUG 23171 / LMG 9086</strain>
    </source>
</reference>
<organism evidence="2 3">
    <name type="scientific">Ornithobacterium rhinotracheale (strain ATCC 51463 / DSM 15997 / CCUG 23171 / CIP 104009 / LMG 9086)</name>
    <dbReference type="NCBI Taxonomy" id="867902"/>
    <lineage>
        <taxon>Bacteria</taxon>
        <taxon>Pseudomonadati</taxon>
        <taxon>Bacteroidota</taxon>
        <taxon>Flavobacteriia</taxon>
        <taxon>Flavobacteriales</taxon>
        <taxon>Weeksellaceae</taxon>
        <taxon>Ornithobacterium</taxon>
    </lineage>
</organism>